<dbReference type="Gene3D" id="3.40.50.1820">
    <property type="entry name" value="alpha/beta hydrolase"/>
    <property type="match status" value="1"/>
</dbReference>
<dbReference type="GO" id="GO:0006508">
    <property type="term" value="P:proteolysis"/>
    <property type="evidence" value="ECO:0007669"/>
    <property type="project" value="InterPro"/>
</dbReference>
<feature type="domain" description="Peptidase S9 prolyl oligopeptidase catalytic" evidence="2">
    <location>
        <begin position="121"/>
        <end position="285"/>
    </location>
</feature>
<reference evidence="3 4" key="1">
    <citation type="journal article" date="2017" name="ISME J.">
        <title>Energy and carbon metabolisms in a deep terrestrial subsurface fluid microbial community.</title>
        <authorList>
            <person name="Momper L."/>
            <person name="Jungbluth S.P."/>
            <person name="Lee M.D."/>
            <person name="Amend J.P."/>
        </authorList>
    </citation>
    <scope>NUCLEOTIDE SEQUENCE [LARGE SCALE GENOMIC DNA]</scope>
    <source>
        <strain evidence="3">SURF_26</strain>
    </source>
</reference>
<dbReference type="PANTHER" id="PTHR43358">
    <property type="entry name" value="ALPHA/BETA-HYDROLASE"/>
    <property type="match status" value="1"/>
</dbReference>
<comment type="caution">
    <text evidence="3">The sequence shown here is derived from an EMBL/GenBank/DDBJ whole genome shotgun (WGS) entry which is preliminary data.</text>
</comment>
<dbReference type="AlphaFoldDB" id="A0A3A4QW66"/>
<dbReference type="Proteomes" id="UP000266426">
    <property type="component" value="Unassembled WGS sequence"/>
</dbReference>
<feature type="transmembrane region" description="Helical" evidence="1">
    <location>
        <begin position="12"/>
        <end position="31"/>
    </location>
</feature>
<keyword evidence="1" id="KW-0472">Membrane</keyword>
<keyword evidence="1" id="KW-1133">Transmembrane helix</keyword>
<sequence length="288" mass="32396">MPVICHHIIKAVCIVGGILIVYTLFIFFISVCPPRIETPVTPSDFGLDYEEVSFMTNDSIIIAGWFVPAKQKSDTAIIVCHGYPCDKNNVIESVSFLAEDYNLLLIDFRYFGQSEGRFTSLGYHEQKDIHAAVQWLKDRGFTKIGAWGFSLGASTLILTASPDIKALIADSGFADIHALINLIYGYIPSPLKKPFVWLTELHTALFLHVFVSDLAPVKKIPSYKIPIMIIHGDRDSQIPVSHAYRLYEASDQTFTRLWIVPGADHGQAQYLYPAEYKKRVRDFLSASF</sequence>
<dbReference type="GO" id="GO:0008236">
    <property type="term" value="F:serine-type peptidase activity"/>
    <property type="evidence" value="ECO:0007669"/>
    <property type="project" value="InterPro"/>
</dbReference>
<evidence type="ECO:0000259" key="2">
    <source>
        <dbReference type="Pfam" id="PF00326"/>
    </source>
</evidence>
<proteinExistence type="predicted"/>
<dbReference type="Pfam" id="PF00326">
    <property type="entry name" value="Peptidase_S9"/>
    <property type="match status" value="1"/>
</dbReference>
<keyword evidence="1" id="KW-0812">Transmembrane</keyword>
<accession>A0A3A4QW66</accession>
<dbReference type="InterPro" id="IPR052920">
    <property type="entry name" value="DNA-binding_regulatory"/>
</dbReference>
<dbReference type="InterPro" id="IPR001375">
    <property type="entry name" value="Peptidase_S9_cat"/>
</dbReference>
<dbReference type="InterPro" id="IPR029058">
    <property type="entry name" value="AB_hydrolase_fold"/>
</dbReference>
<dbReference type="EMBL" id="QZJZ01000088">
    <property type="protein sequence ID" value="RJP56929.1"/>
    <property type="molecule type" value="Genomic_DNA"/>
</dbReference>
<evidence type="ECO:0000313" key="3">
    <source>
        <dbReference type="EMBL" id="RJP56929.1"/>
    </source>
</evidence>
<evidence type="ECO:0000256" key="1">
    <source>
        <dbReference type="SAM" id="Phobius"/>
    </source>
</evidence>
<dbReference type="PANTHER" id="PTHR43358:SF4">
    <property type="entry name" value="ALPHA_BETA HYDROLASE FOLD-1 DOMAIN-CONTAINING PROTEIN"/>
    <property type="match status" value="1"/>
</dbReference>
<organism evidence="3 4">
    <name type="scientific">Candidatus Auribacter fodinae</name>
    <dbReference type="NCBI Taxonomy" id="2093366"/>
    <lineage>
        <taxon>Bacteria</taxon>
        <taxon>Pseudomonadati</taxon>
        <taxon>Candidatus Auribacterota</taxon>
        <taxon>Candidatus Auribacteria</taxon>
        <taxon>Candidatus Auribacterales</taxon>
        <taxon>Candidatus Auribacteraceae</taxon>
        <taxon>Candidatus Auribacter</taxon>
    </lineage>
</organism>
<name>A0A3A4QW66_9BACT</name>
<dbReference type="SUPFAM" id="SSF53474">
    <property type="entry name" value="alpha/beta-Hydrolases"/>
    <property type="match status" value="1"/>
</dbReference>
<protein>
    <recommendedName>
        <fullName evidence="2">Peptidase S9 prolyl oligopeptidase catalytic domain-containing protein</fullName>
    </recommendedName>
</protein>
<gene>
    <name evidence="3" type="ORF">C4541_11190</name>
</gene>
<evidence type="ECO:0000313" key="4">
    <source>
        <dbReference type="Proteomes" id="UP000266426"/>
    </source>
</evidence>